<protein>
    <submittedName>
        <fullName evidence="4">Uncharacterized protein</fullName>
    </submittedName>
</protein>
<dbReference type="GO" id="GO:0008017">
    <property type="term" value="F:microtubule binding"/>
    <property type="evidence" value="ECO:0007669"/>
    <property type="project" value="TreeGrafter"/>
</dbReference>
<keyword evidence="2" id="KW-0472">Membrane</keyword>
<dbReference type="PANTHER" id="PTHR46756:SF18">
    <property type="entry name" value="GAS2-LIKE PROTEIN PICKLED EGGS"/>
    <property type="match status" value="1"/>
</dbReference>
<dbReference type="GO" id="GO:0001725">
    <property type="term" value="C:stress fiber"/>
    <property type="evidence" value="ECO:0007669"/>
    <property type="project" value="TreeGrafter"/>
</dbReference>
<keyword evidence="2" id="KW-0812">Transmembrane</keyword>
<dbReference type="GO" id="GO:0031110">
    <property type="term" value="P:regulation of microtubule polymerization or depolymerization"/>
    <property type="evidence" value="ECO:0007669"/>
    <property type="project" value="TreeGrafter"/>
</dbReference>
<dbReference type="GO" id="GO:0008093">
    <property type="term" value="F:cytoskeletal anchor activity"/>
    <property type="evidence" value="ECO:0007669"/>
    <property type="project" value="TreeGrafter"/>
</dbReference>
<dbReference type="GO" id="GO:0051015">
    <property type="term" value="F:actin filament binding"/>
    <property type="evidence" value="ECO:0007669"/>
    <property type="project" value="TreeGrafter"/>
</dbReference>
<keyword evidence="3" id="KW-0732">Signal</keyword>
<dbReference type="VEuPathDB" id="VectorBase:GPPI007276"/>
<dbReference type="GO" id="GO:0001578">
    <property type="term" value="P:microtubule bundle formation"/>
    <property type="evidence" value="ECO:0007669"/>
    <property type="project" value="TreeGrafter"/>
</dbReference>
<name>A0A1B0ASR5_9MUSC</name>
<feature type="compositionally biased region" description="Acidic residues" evidence="1">
    <location>
        <begin position="205"/>
        <end position="220"/>
    </location>
</feature>
<reference evidence="4" key="2">
    <citation type="submission" date="2020-05" db="UniProtKB">
        <authorList>
            <consortium name="EnsemblMetazoa"/>
        </authorList>
    </citation>
    <scope>IDENTIFICATION</scope>
    <source>
        <strain evidence="4">IAEA</strain>
    </source>
</reference>
<feature type="transmembrane region" description="Helical" evidence="2">
    <location>
        <begin position="272"/>
        <end position="290"/>
    </location>
</feature>
<evidence type="ECO:0000256" key="2">
    <source>
        <dbReference type="SAM" id="Phobius"/>
    </source>
</evidence>
<dbReference type="Gene3D" id="1.10.418.10">
    <property type="entry name" value="Calponin-like domain"/>
    <property type="match status" value="2"/>
</dbReference>
<evidence type="ECO:0000256" key="3">
    <source>
        <dbReference type="SAM" id="SignalP"/>
    </source>
</evidence>
<feature type="signal peptide" evidence="3">
    <location>
        <begin position="1"/>
        <end position="18"/>
    </location>
</feature>
<accession>A0A1B0ASR5</accession>
<dbReference type="GO" id="GO:1904825">
    <property type="term" value="P:protein localization to microtubule plus-end"/>
    <property type="evidence" value="ECO:0007669"/>
    <property type="project" value="TreeGrafter"/>
</dbReference>
<dbReference type="GO" id="GO:0005737">
    <property type="term" value="C:cytoplasm"/>
    <property type="evidence" value="ECO:0007669"/>
    <property type="project" value="TreeGrafter"/>
</dbReference>
<keyword evidence="2" id="KW-1133">Transmembrane helix</keyword>
<feature type="chain" id="PRO_5008404111" evidence="3">
    <location>
        <begin position="19"/>
        <end position="291"/>
    </location>
</feature>
<dbReference type="STRING" id="67801.A0A1B0ASR5"/>
<reference evidence="5" key="1">
    <citation type="submission" date="2015-01" db="EMBL/GenBank/DDBJ databases">
        <authorList>
            <person name="Aksoy S."/>
            <person name="Warren W."/>
            <person name="Wilson R.K."/>
        </authorList>
    </citation>
    <scope>NUCLEOTIDE SEQUENCE [LARGE SCALE GENOMIC DNA]</scope>
    <source>
        <strain evidence="5">IAEA</strain>
    </source>
</reference>
<dbReference type="PANTHER" id="PTHR46756">
    <property type="entry name" value="TRANSGELIN"/>
    <property type="match status" value="1"/>
</dbReference>
<dbReference type="Proteomes" id="UP000092460">
    <property type="component" value="Unassembled WGS sequence"/>
</dbReference>
<dbReference type="SUPFAM" id="SSF47576">
    <property type="entry name" value="Calponin-homology domain, CH-domain"/>
    <property type="match status" value="1"/>
</dbReference>
<evidence type="ECO:0000313" key="5">
    <source>
        <dbReference type="Proteomes" id="UP000092460"/>
    </source>
</evidence>
<organism evidence="4 5">
    <name type="scientific">Glossina palpalis gambiensis</name>
    <dbReference type="NCBI Taxonomy" id="67801"/>
    <lineage>
        <taxon>Eukaryota</taxon>
        <taxon>Metazoa</taxon>
        <taxon>Ecdysozoa</taxon>
        <taxon>Arthropoda</taxon>
        <taxon>Hexapoda</taxon>
        <taxon>Insecta</taxon>
        <taxon>Pterygota</taxon>
        <taxon>Neoptera</taxon>
        <taxon>Endopterygota</taxon>
        <taxon>Diptera</taxon>
        <taxon>Brachycera</taxon>
        <taxon>Muscomorpha</taxon>
        <taxon>Hippoboscoidea</taxon>
        <taxon>Glossinidae</taxon>
        <taxon>Glossina</taxon>
    </lineage>
</organism>
<evidence type="ECO:0000256" key="1">
    <source>
        <dbReference type="SAM" id="MobiDB-lite"/>
    </source>
</evidence>
<dbReference type="AlphaFoldDB" id="A0A1B0ASR5"/>
<dbReference type="EMBL" id="JXJN01002942">
    <property type="status" value="NOT_ANNOTATED_CDS"/>
    <property type="molecule type" value="Genomic_DNA"/>
</dbReference>
<sequence>FFCHFFVFLLQHANNVRQAAEDYLARRQARNKSMTRSITSGSAGPILAMGNVHYLPAAKSGTFFARDNVSNFITWCRLQTGRHVSPVVGDPDPAHSGTPMKFGSFCLLLICRKSLKIIECLLFETDDLIMRKNEKHVILCLLEVARRGAKFGMLAPMLVQMERQIDREIAADNKANGIGCATQTENDATQTDKGVGTESVATETDMFDDTDSENDDDDTDGPMLMYGPQPQIVTNDLKSLDEMVCKTLYFIYLLSNSYYLKYFTKNSKSNNIYLYIYMYIPVHVYIYMYIV</sequence>
<feature type="region of interest" description="Disordered" evidence="1">
    <location>
        <begin position="182"/>
        <end position="222"/>
    </location>
</feature>
<feature type="compositionally biased region" description="Polar residues" evidence="1">
    <location>
        <begin position="182"/>
        <end position="192"/>
    </location>
</feature>
<proteinExistence type="predicted"/>
<dbReference type="GO" id="GO:0051764">
    <property type="term" value="P:actin crosslink formation"/>
    <property type="evidence" value="ECO:0007669"/>
    <property type="project" value="TreeGrafter"/>
</dbReference>
<dbReference type="GO" id="GO:0035371">
    <property type="term" value="C:microtubule plus-end"/>
    <property type="evidence" value="ECO:0007669"/>
    <property type="project" value="TreeGrafter"/>
</dbReference>
<dbReference type="InterPro" id="IPR036872">
    <property type="entry name" value="CH_dom_sf"/>
</dbReference>
<evidence type="ECO:0000313" key="4">
    <source>
        <dbReference type="EnsemblMetazoa" id="GPPI007276-PA"/>
    </source>
</evidence>
<keyword evidence="5" id="KW-1185">Reference proteome</keyword>
<dbReference type="GO" id="GO:0005884">
    <property type="term" value="C:actin filament"/>
    <property type="evidence" value="ECO:0007669"/>
    <property type="project" value="TreeGrafter"/>
</dbReference>
<dbReference type="EnsemblMetazoa" id="GPPI007276-RA">
    <property type="protein sequence ID" value="GPPI007276-PA"/>
    <property type="gene ID" value="GPPI007276"/>
</dbReference>